<keyword evidence="4" id="KW-1185">Reference proteome</keyword>
<organism evidence="3 4">
    <name type="scientific">Saccharibacillus endophyticus</name>
    <dbReference type="NCBI Taxonomy" id="2060666"/>
    <lineage>
        <taxon>Bacteria</taxon>
        <taxon>Bacillati</taxon>
        <taxon>Bacillota</taxon>
        <taxon>Bacilli</taxon>
        <taxon>Bacillales</taxon>
        <taxon>Paenibacillaceae</taxon>
        <taxon>Saccharibacillus</taxon>
    </lineage>
</organism>
<dbReference type="PANTHER" id="PTHR33164">
    <property type="entry name" value="TRANSCRIPTIONAL REGULATOR, MARR FAMILY"/>
    <property type="match status" value="1"/>
</dbReference>
<dbReference type="SUPFAM" id="SSF46785">
    <property type="entry name" value="Winged helix' DNA-binding domain"/>
    <property type="match status" value="1"/>
</dbReference>
<name>A0ABQ2A1S1_9BACL</name>
<gene>
    <name evidence="3" type="ORF">GCM10007362_34960</name>
</gene>
<sequence>MCPVTPEASIVERLQLLNNRIGTAFSGCAGISATRFRLLQELFAAEEVGQTALQKSLGIDGAAVTRHLKQLEAKDFVSRRNCPDDNRVTLVHLTERGREHIDEFVQEKSRLIENLFDGFDAEERKALANMLERMHRNAETL</sequence>
<dbReference type="PROSITE" id="PS50995">
    <property type="entry name" value="HTH_MARR_2"/>
    <property type="match status" value="1"/>
</dbReference>
<dbReference type="SMART" id="SM00347">
    <property type="entry name" value="HTH_MARR"/>
    <property type="match status" value="1"/>
</dbReference>
<protein>
    <submittedName>
        <fullName evidence="3">Transcriptional regulator</fullName>
    </submittedName>
</protein>
<reference evidence="4" key="1">
    <citation type="journal article" date="2019" name="Int. J. Syst. Evol. Microbiol.">
        <title>The Global Catalogue of Microorganisms (GCM) 10K type strain sequencing project: providing services to taxonomists for standard genome sequencing and annotation.</title>
        <authorList>
            <consortium name="The Broad Institute Genomics Platform"/>
            <consortium name="The Broad Institute Genome Sequencing Center for Infectious Disease"/>
            <person name="Wu L."/>
            <person name="Ma J."/>
        </authorList>
    </citation>
    <scope>NUCLEOTIDE SEQUENCE [LARGE SCALE GENOMIC DNA]</scope>
    <source>
        <strain evidence="4">CCM 8702</strain>
    </source>
</reference>
<dbReference type="Gene3D" id="1.10.10.10">
    <property type="entry name" value="Winged helix-like DNA-binding domain superfamily/Winged helix DNA-binding domain"/>
    <property type="match status" value="1"/>
</dbReference>
<dbReference type="RefSeq" id="WP_172245846.1">
    <property type="nucleotide sequence ID" value="NZ_BMDD01000004.1"/>
</dbReference>
<comment type="caution">
    <text evidence="3">The sequence shown here is derived from an EMBL/GenBank/DDBJ whole genome shotgun (WGS) entry which is preliminary data.</text>
</comment>
<proteinExistence type="predicted"/>
<dbReference type="InterPro" id="IPR000835">
    <property type="entry name" value="HTH_MarR-typ"/>
</dbReference>
<dbReference type="Pfam" id="PF01047">
    <property type="entry name" value="MarR"/>
    <property type="match status" value="1"/>
</dbReference>
<dbReference type="InterPro" id="IPR039422">
    <property type="entry name" value="MarR/SlyA-like"/>
</dbReference>
<dbReference type="EMBL" id="BMDD01000004">
    <property type="protein sequence ID" value="GGH82916.1"/>
    <property type="molecule type" value="Genomic_DNA"/>
</dbReference>
<evidence type="ECO:0000313" key="3">
    <source>
        <dbReference type="EMBL" id="GGH82916.1"/>
    </source>
</evidence>
<keyword evidence="1" id="KW-0238">DNA-binding</keyword>
<dbReference type="PANTHER" id="PTHR33164:SF97">
    <property type="entry name" value="TRANSCRIPTIONAL REGULATOR, MARR FAMILY"/>
    <property type="match status" value="1"/>
</dbReference>
<evidence type="ECO:0000313" key="4">
    <source>
        <dbReference type="Proteomes" id="UP000605427"/>
    </source>
</evidence>
<dbReference type="InterPro" id="IPR036388">
    <property type="entry name" value="WH-like_DNA-bd_sf"/>
</dbReference>
<dbReference type="PRINTS" id="PR00598">
    <property type="entry name" value="HTHMARR"/>
</dbReference>
<evidence type="ECO:0000256" key="1">
    <source>
        <dbReference type="ARBA" id="ARBA00023125"/>
    </source>
</evidence>
<evidence type="ECO:0000259" key="2">
    <source>
        <dbReference type="PROSITE" id="PS50995"/>
    </source>
</evidence>
<accession>A0ABQ2A1S1</accession>
<dbReference type="Proteomes" id="UP000605427">
    <property type="component" value="Unassembled WGS sequence"/>
</dbReference>
<dbReference type="InterPro" id="IPR036390">
    <property type="entry name" value="WH_DNA-bd_sf"/>
</dbReference>
<feature type="domain" description="HTH marR-type" evidence="2">
    <location>
        <begin position="7"/>
        <end position="136"/>
    </location>
</feature>